<comment type="caution">
    <text evidence="2">The sequence shown here is derived from an EMBL/GenBank/DDBJ whole genome shotgun (WGS) entry which is preliminary data.</text>
</comment>
<keyword evidence="3" id="KW-1185">Reference proteome</keyword>
<protein>
    <submittedName>
        <fullName evidence="2">Uncharacterized protein</fullName>
    </submittedName>
</protein>
<evidence type="ECO:0000313" key="3">
    <source>
        <dbReference type="Proteomes" id="UP000604825"/>
    </source>
</evidence>
<organism evidence="2 3">
    <name type="scientific">Miscanthus lutarioriparius</name>
    <dbReference type="NCBI Taxonomy" id="422564"/>
    <lineage>
        <taxon>Eukaryota</taxon>
        <taxon>Viridiplantae</taxon>
        <taxon>Streptophyta</taxon>
        <taxon>Embryophyta</taxon>
        <taxon>Tracheophyta</taxon>
        <taxon>Spermatophyta</taxon>
        <taxon>Magnoliopsida</taxon>
        <taxon>Liliopsida</taxon>
        <taxon>Poales</taxon>
        <taxon>Poaceae</taxon>
        <taxon>PACMAD clade</taxon>
        <taxon>Panicoideae</taxon>
        <taxon>Andropogonodae</taxon>
        <taxon>Andropogoneae</taxon>
        <taxon>Saccharinae</taxon>
        <taxon>Miscanthus</taxon>
    </lineage>
</organism>
<name>A0A811NDQ7_9POAL</name>
<dbReference type="Proteomes" id="UP000604825">
    <property type="component" value="Unassembled WGS sequence"/>
</dbReference>
<proteinExistence type="predicted"/>
<feature type="region of interest" description="Disordered" evidence="1">
    <location>
        <begin position="30"/>
        <end position="59"/>
    </location>
</feature>
<dbReference type="AlphaFoldDB" id="A0A811NDQ7"/>
<gene>
    <name evidence="2" type="ORF">NCGR_LOCUS14051</name>
</gene>
<sequence>MGLFTSAAKRCSNGKKFLRSADACCCSPSASAPGVVRGKEEASTSAPASTPDSKKKRWRNMTFWRKKRKANKESGDGSGELADLVNNISAKSDVCKNVNAAEEILRGSNQNMPDRNFNVVMFFNIRVIQLLFIEDYVLRVSVNTILIHGLHHAYKRMKWRIQPLKRKRLAGRKLTVNLMYLSLQIRRFKVYIKFMWTTKDETCILRMLFLYSNYYNEVRALHVDLEVGLHLHEVDLPGDERFHLPHVQADGGEAGVSG</sequence>
<dbReference type="EMBL" id="CAJGYO010000003">
    <property type="protein sequence ID" value="CAD6220591.1"/>
    <property type="molecule type" value="Genomic_DNA"/>
</dbReference>
<evidence type="ECO:0000256" key="1">
    <source>
        <dbReference type="SAM" id="MobiDB-lite"/>
    </source>
</evidence>
<accession>A0A811NDQ7</accession>
<reference evidence="2" key="1">
    <citation type="submission" date="2020-10" db="EMBL/GenBank/DDBJ databases">
        <authorList>
            <person name="Han B."/>
            <person name="Lu T."/>
            <person name="Zhao Q."/>
            <person name="Huang X."/>
            <person name="Zhao Y."/>
        </authorList>
    </citation>
    <scope>NUCLEOTIDE SEQUENCE</scope>
</reference>
<evidence type="ECO:0000313" key="2">
    <source>
        <dbReference type="EMBL" id="CAD6220591.1"/>
    </source>
</evidence>